<evidence type="ECO:0000313" key="2">
    <source>
        <dbReference type="Proteomes" id="UP000019402"/>
    </source>
</evidence>
<reference evidence="1 2" key="1">
    <citation type="journal article" date="2014" name="Genome Announc.">
        <title>Draft Genome Sequence of Cytophaga fermentans JCM 21142T, a Facultative Anaerobe Isolated from Marine Mud.</title>
        <authorList>
            <person name="Starns D."/>
            <person name="Oshima K."/>
            <person name="Suda W."/>
            <person name="Iino T."/>
            <person name="Yuki M."/>
            <person name="Inoue J."/>
            <person name="Kitamura K."/>
            <person name="Iida T."/>
            <person name="Darby A."/>
            <person name="Hattori M."/>
            <person name="Ohkuma M."/>
        </authorList>
    </citation>
    <scope>NUCLEOTIDE SEQUENCE [LARGE SCALE GENOMIC DNA]</scope>
    <source>
        <strain evidence="1 2">JCM 21142</strain>
    </source>
</reference>
<accession>W7YBQ2</accession>
<evidence type="ECO:0000313" key="1">
    <source>
        <dbReference type="EMBL" id="GAF01876.1"/>
    </source>
</evidence>
<protein>
    <submittedName>
        <fullName evidence="1">Uncharacterized protein</fullName>
    </submittedName>
</protein>
<sequence length="254" mass="29534">MRLCFFFLLLFYSYILYGQTSMDSTVWVKLIVKDKTDDRFIENAQVISYETMHIYATDSLGSFRNVFNATDSLKVFGLGYEAVVIKVKQFENIEDGLTLELARRTYMIRSVDVPAKQELHLHLPSDIKLAEKKDDDKPIALRSGNFSSKPPVLAAVFNPLSFIHYYTSKQEKRKRNAIKELAKDAEQQKINVFYNRDIIKEVSGYEEGKKLNDFIVYCNVNLHLNSRDNALLVKERILKLKEKFEAQEQQPIIE</sequence>
<dbReference type="EMBL" id="BAMD01000003">
    <property type="protein sequence ID" value="GAF01876.1"/>
    <property type="molecule type" value="Genomic_DNA"/>
</dbReference>
<gene>
    <name evidence="1" type="ORF">JCM21142_496</name>
</gene>
<organism evidence="1 2">
    <name type="scientific">Saccharicrinis fermentans DSM 9555 = JCM 21142</name>
    <dbReference type="NCBI Taxonomy" id="869213"/>
    <lineage>
        <taxon>Bacteria</taxon>
        <taxon>Pseudomonadati</taxon>
        <taxon>Bacteroidota</taxon>
        <taxon>Bacteroidia</taxon>
        <taxon>Marinilabiliales</taxon>
        <taxon>Marinilabiliaceae</taxon>
        <taxon>Saccharicrinis</taxon>
    </lineage>
</organism>
<name>W7YBQ2_9BACT</name>
<dbReference type="STRING" id="869213.GCA_000517085_03514"/>
<comment type="caution">
    <text evidence="1">The sequence shown here is derived from an EMBL/GenBank/DDBJ whole genome shotgun (WGS) entry which is preliminary data.</text>
</comment>
<proteinExistence type="predicted"/>
<dbReference type="Proteomes" id="UP000019402">
    <property type="component" value="Unassembled WGS sequence"/>
</dbReference>
<dbReference type="AlphaFoldDB" id="W7YBQ2"/>
<keyword evidence="2" id="KW-1185">Reference proteome</keyword>